<name>A0ABS9IXZ0_9ACTN</name>
<comment type="caution">
    <text evidence="5">The sequence shown here is derived from an EMBL/GenBank/DDBJ whole genome shotgun (WGS) entry which is preliminary data.</text>
</comment>
<dbReference type="InterPro" id="IPR045823">
    <property type="entry name" value="TetR_C_32"/>
</dbReference>
<dbReference type="Gene3D" id="1.10.357.10">
    <property type="entry name" value="Tetracycline Repressor, domain 2"/>
    <property type="match status" value="1"/>
</dbReference>
<evidence type="ECO:0000259" key="4">
    <source>
        <dbReference type="PROSITE" id="PS50977"/>
    </source>
</evidence>
<feature type="DNA-binding region" description="H-T-H motif" evidence="2">
    <location>
        <begin position="41"/>
        <end position="60"/>
    </location>
</feature>
<dbReference type="PROSITE" id="PS50977">
    <property type="entry name" value="HTH_TETR_2"/>
    <property type="match status" value="1"/>
</dbReference>
<dbReference type="SUPFAM" id="SSF46689">
    <property type="entry name" value="Homeodomain-like"/>
    <property type="match status" value="1"/>
</dbReference>
<organism evidence="5 6">
    <name type="scientific">Gordonia liuliyuniae</name>
    <dbReference type="NCBI Taxonomy" id="2911517"/>
    <lineage>
        <taxon>Bacteria</taxon>
        <taxon>Bacillati</taxon>
        <taxon>Actinomycetota</taxon>
        <taxon>Actinomycetes</taxon>
        <taxon>Mycobacteriales</taxon>
        <taxon>Gordoniaceae</taxon>
        <taxon>Gordonia</taxon>
    </lineage>
</organism>
<dbReference type="Pfam" id="PF19344">
    <property type="entry name" value="TetR_C_32"/>
    <property type="match status" value="1"/>
</dbReference>
<evidence type="ECO:0000313" key="6">
    <source>
        <dbReference type="Proteomes" id="UP001200110"/>
    </source>
</evidence>
<dbReference type="SUPFAM" id="SSF48498">
    <property type="entry name" value="Tetracyclin repressor-like, C-terminal domain"/>
    <property type="match status" value="1"/>
</dbReference>
<feature type="region of interest" description="Disordered" evidence="3">
    <location>
        <begin position="1"/>
        <end position="20"/>
    </location>
</feature>
<accession>A0ABS9IXZ0</accession>
<keyword evidence="6" id="KW-1185">Reference proteome</keyword>
<proteinExistence type="predicted"/>
<dbReference type="InterPro" id="IPR036271">
    <property type="entry name" value="Tet_transcr_reg_TetR-rel_C_sf"/>
</dbReference>
<dbReference type="Proteomes" id="UP001200110">
    <property type="component" value="Unassembled WGS sequence"/>
</dbReference>
<dbReference type="PANTHER" id="PTHR30055:SF226">
    <property type="entry name" value="HTH-TYPE TRANSCRIPTIONAL REGULATOR PKSA"/>
    <property type="match status" value="1"/>
</dbReference>
<evidence type="ECO:0000313" key="5">
    <source>
        <dbReference type="EMBL" id="MCF8590449.1"/>
    </source>
</evidence>
<protein>
    <submittedName>
        <fullName evidence="5">TetR/AcrR family transcriptional regulator</fullName>
    </submittedName>
</protein>
<dbReference type="InterPro" id="IPR009057">
    <property type="entry name" value="Homeodomain-like_sf"/>
</dbReference>
<dbReference type="Pfam" id="PF00440">
    <property type="entry name" value="TetR_N"/>
    <property type="match status" value="1"/>
</dbReference>
<evidence type="ECO:0000256" key="1">
    <source>
        <dbReference type="ARBA" id="ARBA00023125"/>
    </source>
</evidence>
<dbReference type="PRINTS" id="PR00455">
    <property type="entry name" value="HTHTETR"/>
</dbReference>
<feature type="domain" description="HTH tetR-type" evidence="4">
    <location>
        <begin position="19"/>
        <end position="78"/>
    </location>
</feature>
<dbReference type="EMBL" id="JAKKOR010000014">
    <property type="protein sequence ID" value="MCF8590449.1"/>
    <property type="molecule type" value="Genomic_DNA"/>
</dbReference>
<dbReference type="PANTHER" id="PTHR30055">
    <property type="entry name" value="HTH-TYPE TRANSCRIPTIONAL REGULATOR RUTR"/>
    <property type="match status" value="1"/>
</dbReference>
<dbReference type="InterPro" id="IPR001647">
    <property type="entry name" value="HTH_TetR"/>
</dbReference>
<dbReference type="InterPro" id="IPR050109">
    <property type="entry name" value="HTH-type_TetR-like_transc_reg"/>
</dbReference>
<evidence type="ECO:0000256" key="2">
    <source>
        <dbReference type="PROSITE-ProRule" id="PRU00335"/>
    </source>
</evidence>
<gene>
    <name evidence="5" type="ORF">L5G33_18495</name>
</gene>
<sequence>MSEINRRRGRPPGPGVDRDARREALLDAAERAIARSGADVSLSQVAAEAGLTRSAVYAAFDDRDSVLDALAARHSHRIVGRLQALATGSEDAHGQTRAAVDLLAAWFDENPTLAPALADRWRANGRSFVETTLTQVLAAGFAARSLDSAPAAVWARAMVGAVASSVEWWATTREISRDELVDHVTSLLWSGLSATNP</sequence>
<reference evidence="5 6" key="1">
    <citation type="submission" date="2022-01" db="EMBL/GenBank/DDBJ databases">
        <authorList>
            <person name="Huang Y."/>
        </authorList>
    </citation>
    <scope>NUCLEOTIDE SEQUENCE [LARGE SCALE GENOMIC DNA]</scope>
    <source>
        <strain evidence="5 6">HY366</strain>
    </source>
</reference>
<dbReference type="RefSeq" id="WP_236999647.1">
    <property type="nucleotide sequence ID" value="NZ_JAKKOR010000014.1"/>
</dbReference>
<evidence type="ECO:0000256" key="3">
    <source>
        <dbReference type="SAM" id="MobiDB-lite"/>
    </source>
</evidence>
<keyword evidence="1 2" id="KW-0238">DNA-binding</keyword>